<dbReference type="EMBL" id="HG805899">
    <property type="protein sequence ID" value="CDW54471.1"/>
    <property type="molecule type" value="Genomic_DNA"/>
</dbReference>
<organism evidence="2 3">
    <name type="scientific">Trichuris trichiura</name>
    <name type="common">Whipworm</name>
    <name type="synonym">Trichocephalus trichiurus</name>
    <dbReference type="NCBI Taxonomy" id="36087"/>
    <lineage>
        <taxon>Eukaryota</taxon>
        <taxon>Metazoa</taxon>
        <taxon>Ecdysozoa</taxon>
        <taxon>Nematoda</taxon>
        <taxon>Enoplea</taxon>
        <taxon>Dorylaimia</taxon>
        <taxon>Trichinellida</taxon>
        <taxon>Trichuridae</taxon>
        <taxon>Trichuris</taxon>
    </lineage>
</organism>
<dbReference type="AlphaFoldDB" id="A0A077Z358"/>
<evidence type="ECO:0000313" key="2">
    <source>
        <dbReference type="EMBL" id="CDW54471.1"/>
    </source>
</evidence>
<keyword evidence="1" id="KW-0175">Coiled coil</keyword>
<gene>
    <name evidence="2" type="ORF">TTRE_0000274101</name>
</gene>
<name>A0A077Z358_TRITR</name>
<protein>
    <submittedName>
        <fullName evidence="2">Uncharacterized protein</fullName>
    </submittedName>
</protein>
<evidence type="ECO:0000313" key="3">
    <source>
        <dbReference type="Proteomes" id="UP000030665"/>
    </source>
</evidence>
<evidence type="ECO:0000256" key="1">
    <source>
        <dbReference type="SAM" id="Coils"/>
    </source>
</evidence>
<dbReference type="Proteomes" id="UP000030665">
    <property type="component" value="Unassembled WGS sequence"/>
</dbReference>
<reference evidence="2" key="2">
    <citation type="submission" date="2014-03" db="EMBL/GenBank/DDBJ databases">
        <title>The whipworm genome and dual-species transcriptomics of an intimate host-pathogen interaction.</title>
        <authorList>
            <person name="Foth B.J."/>
            <person name="Tsai I.J."/>
            <person name="Reid A.J."/>
            <person name="Bancroft A.J."/>
            <person name="Nichol S."/>
            <person name="Tracey A."/>
            <person name="Holroyd N."/>
            <person name="Cotton J.A."/>
            <person name="Stanley E.J."/>
            <person name="Zarowiecki M."/>
            <person name="Liu J.Z."/>
            <person name="Huckvale T."/>
            <person name="Cooper P.J."/>
            <person name="Grencis R.K."/>
            <person name="Berriman M."/>
        </authorList>
    </citation>
    <scope>NUCLEOTIDE SEQUENCE [LARGE SCALE GENOMIC DNA]</scope>
</reference>
<reference evidence="2" key="1">
    <citation type="submission" date="2014-01" db="EMBL/GenBank/DDBJ databases">
        <authorList>
            <person name="Aslett M."/>
        </authorList>
    </citation>
    <scope>NUCLEOTIDE SEQUENCE</scope>
</reference>
<keyword evidence="3" id="KW-1185">Reference proteome</keyword>
<proteinExistence type="predicted"/>
<sequence>MDALKDLIKAHRALPVESRRLHASRYAFLISSAFEADSNSKTSTTVQRKTSPLEELLISLLYPFAEEVPEPFRQLIYNILWKPQMAFLDCLDKLFDNYYAAQDFSAALRAGQNAPVSLHQREEFILAKIEEDLFRLIEKQIRAYLDLLNSVANKLQKMDVHSRLTYPALSLVKYLGDFDGLKWAAEQFDSMQGVSLSNSVVVTKLEEYAELKNKVAQLEKRVAGILSKEQTADYARQANIVAFDVNRLESSTCDTFIVKDIVASFVQALFPWKVVESSTLSVRLRFKDIVFHFSRGKDWNDFPSEWTVSFEPKVCLTYEPLEELERNFWTSFCRDGTVSDCAKFKERFPQANRFSLVLCSLQKLIDAVTVTLEEFVQVLYDHRGTRLVDSALTVPLGDGKELTFKIDIINYPNVNSVKFDAKNKFVI</sequence>
<feature type="coiled-coil region" evidence="1">
    <location>
        <begin position="201"/>
        <end position="228"/>
    </location>
</feature>
<accession>A0A077Z358</accession>